<protein>
    <submittedName>
        <fullName evidence="1">Uncharacterized protein</fullName>
    </submittedName>
</protein>
<sequence length="212" mass="23664">MFARFFSGGGGFGGFGGGGVFDTGPQFVFNFGGGPGFRVHQFGGARPRGRPRDTQNRPEEAQSSGIQNLIGILPILLFFIFPLLTSLFGGDDGPSIPSMVFDKAQPPHTKEFLTPEHKIKYFVRPQDVHGYTDAQKANLGKIAERQAFDYIERLCLNEEAAQRRMREEAMGWFYQDEGRMRLANGMPKPNCGRLSSLLVKKKDKKDKKEKQA</sequence>
<dbReference type="EMBL" id="JANAKD010003291">
    <property type="protein sequence ID" value="KAJ3472262.1"/>
    <property type="molecule type" value="Genomic_DNA"/>
</dbReference>
<dbReference type="Proteomes" id="UP001148737">
    <property type="component" value="Unassembled WGS sequence"/>
</dbReference>
<name>A0ACC1QDY9_9HYPO</name>
<gene>
    <name evidence="1" type="ORF">NLG97_g11141</name>
</gene>
<evidence type="ECO:0000313" key="2">
    <source>
        <dbReference type="Proteomes" id="UP001148737"/>
    </source>
</evidence>
<evidence type="ECO:0000313" key="1">
    <source>
        <dbReference type="EMBL" id="KAJ3472262.1"/>
    </source>
</evidence>
<keyword evidence="2" id="KW-1185">Reference proteome</keyword>
<organism evidence="1 2">
    <name type="scientific">Lecanicillium saksenae</name>
    <dbReference type="NCBI Taxonomy" id="468837"/>
    <lineage>
        <taxon>Eukaryota</taxon>
        <taxon>Fungi</taxon>
        <taxon>Dikarya</taxon>
        <taxon>Ascomycota</taxon>
        <taxon>Pezizomycotina</taxon>
        <taxon>Sordariomycetes</taxon>
        <taxon>Hypocreomycetidae</taxon>
        <taxon>Hypocreales</taxon>
        <taxon>Cordycipitaceae</taxon>
        <taxon>Lecanicillium</taxon>
    </lineage>
</organism>
<reference evidence="1" key="1">
    <citation type="submission" date="2022-07" db="EMBL/GenBank/DDBJ databases">
        <title>Genome Sequence of Lecanicillium saksenae.</title>
        <authorList>
            <person name="Buettner E."/>
        </authorList>
    </citation>
    <scope>NUCLEOTIDE SEQUENCE</scope>
    <source>
        <strain evidence="1">VT-O1</strain>
    </source>
</reference>
<comment type="caution">
    <text evidence="1">The sequence shown here is derived from an EMBL/GenBank/DDBJ whole genome shotgun (WGS) entry which is preliminary data.</text>
</comment>
<accession>A0ACC1QDY9</accession>
<proteinExistence type="predicted"/>